<dbReference type="InterPro" id="IPR036317">
    <property type="entry name" value="Cullin_homology_sf"/>
</dbReference>
<dbReference type="FunFam" id="1.20.1310.10:FF:000002">
    <property type="entry name" value="cullin-3 isoform X1"/>
    <property type="match status" value="1"/>
</dbReference>
<comment type="similarity">
    <text evidence="1 4 5">Belongs to the cullin family.</text>
</comment>
<name>A0A820DBV3_9BILA</name>
<dbReference type="Proteomes" id="UP000663881">
    <property type="component" value="Unassembled WGS sequence"/>
</dbReference>
<sequence length="336" mass="38590">LRILHGLVTRFKDAEKPIQKKLENYTYKTGIHAINSIKATVSKEPKNYVEAIFKVHERFYKIVKDAFCDEPGYRAAFDNACGKFINDNAVTKAAGSSSAKLAELLAKYCDTLLRKGNKADQSYTDKKIDQIMVVFNYIHDKDVFQKFYGTMLAKRLVQQLSASDDSEALVISKLRKACGFEYSSKLQRMFQDIRISTQLLGKFKTYCGIEKYDVINDFSVMILNKNAWPFRSSPAFNLPHQIQPTYTRFTEFYMSQHSGRKLKLLHQFSKGELQMLYTEPKYTLQVSTYQMAILLLFNKVESITVNGESMTVNIKSMTVESISKEAQIKPELCRPI</sequence>
<reference evidence="7" key="1">
    <citation type="submission" date="2021-02" db="EMBL/GenBank/DDBJ databases">
        <authorList>
            <person name="Nowell W R."/>
        </authorList>
    </citation>
    <scope>NUCLEOTIDE SEQUENCE</scope>
</reference>
<gene>
    <name evidence="7" type="ORF">OKA104_LOCUS42475</name>
</gene>
<dbReference type="InterPro" id="IPR016158">
    <property type="entry name" value="Cullin_homology"/>
</dbReference>
<feature type="domain" description="Cullin family profile" evidence="6">
    <location>
        <begin position="100"/>
        <end position="336"/>
    </location>
</feature>
<dbReference type="Pfam" id="PF26557">
    <property type="entry name" value="Cullin_AB"/>
    <property type="match status" value="1"/>
</dbReference>
<dbReference type="GO" id="GO:0006511">
    <property type="term" value="P:ubiquitin-dependent protein catabolic process"/>
    <property type="evidence" value="ECO:0007669"/>
    <property type="project" value="InterPro"/>
</dbReference>
<dbReference type="SUPFAM" id="SSF74788">
    <property type="entry name" value="Cullin repeat-like"/>
    <property type="match status" value="1"/>
</dbReference>
<dbReference type="SUPFAM" id="SSF75632">
    <property type="entry name" value="Cullin homology domain"/>
    <property type="match status" value="1"/>
</dbReference>
<evidence type="ECO:0000256" key="3">
    <source>
        <dbReference type="ARBA" id="ARBA00022843"/>
    </source>
</evidence>
<keyword evidence="3" id="KW-0832">Ubl conjugation</keyword>
<dbReference type="Gene3D" id="3.30.230.130">
    <property type="entry name" value="Cullin, Chain C, Domain 2"/>
    <property type="match status" value="1"/>
</dbReference>
<evidence type="ECO:0000256" key="4">
    <source>
        <dbReference type="PROSITE-ProRule" id="PRU00330"/>
    </source>
</evidence>
<dbReference type="InterPro" id="IPR016159">
    <property type="entry name" value="Cullin_repeat-like_dom_sf"/>
</dbReference>
<evidence type="ECO:0000259" key="6">
    <source>
        <dbReference type="PROSITE" id="PS50069"/>
    </source>
</evidence>
<dbReference type="EMBL" id="CAJOAY010010944">
    <property type="protein sequence ID" value="CAF4229396.1"/>
    <property type="molecule type" value="Genomic_DNA"/>
</dbReference>
<dbReference type="PROSITE" id="PS50069">
    <property type="entry name" value="CULLIN_2"/>
    <property type="match status" value="1"/>
</dbReference>
<evidence type="ECO:0000256" key="2">
    <source>
        <dbReference type="ARBA" id="ARBA00022499"/>
    </source>
</evidence>
<organism evidence="7 8">
    <name type="scientific">Adineta steineri</name>
    <dbReference type="NCBI Taxonomy" id="433720"/>
    <lineage>
        <taxon>Eukaryota</taxon>
        <taxon>Metazoa</taxon>
        <taxon>Spiralia</taxon>
        <taxon>Gnathifera</taxon>
        <taxon>Rotifera</taxon>
        <taxon>Eurotatoria</taxon>
        <taxon>Bdelloidea</taxon>
        <taxon>Adinetida</taxon>
        <taxon>Adinetidae</taxon>
        <taxon>Adineta</taxon>
    </lineage>
</organism>
<feature type="non-terminal residue" evidence="7">
    <location>
        <position position="336"/>
    </location>
</feature>
<evidence type="ECO:0000313" key="7">
    <source>
        <dbReference type="EMBL" id="CAF4229396.1"/>
    </source>
</evidence>
<dbReference type="InterPro" id="IPR059120">
    <property type="entry name" value="Cullin-like_AB"/>
</dbReference>
<dbReference type="AlphaFoldDB" id="A0A820DBV3"/>
<evidence type="ECO:0000313" key="8">
    <source>
        <dbReference type="Proteomes" id="UP000663881"/>
    </source>
</evidence>
<dbReference type="GO" id="GO:0031625">
    <property type="term" value="F:ubiquitin protein ligase binding"/>
    <property type="evidence" value="ECO:0007669"/>
    <property type="project" value="InterPro"/>
</dbReference>
<evidence type="ECO:0000256" key="1">
    <source>
        <dbReference type="ARBA" id="ARBA00006019"/>
    </source>
</evidence>
<dbReference type="SMART" id="SM00182">
    <property type="entry name" value="CULLIN"/>
    <property type="match status" value="1"/>
</dbReference>
<comment type="caution">
    <text evidence="7">The sequence shown here is derived from an EMBL/GenBank/DDBJ whole genome shotgun (WGS) entry which is preliminary data.</text>
</comment>
<keyword evidence="2" id="KW-1017">Isopeptide bond</keyword>
<dbReference type="Gene3D" id="1.20.1310.10">
    <property type="entry name" value="Cullin Repeats"/>
    <property type="match status" value="2"/>
</dbReference>
<protein>
    <recommendedName>
        <fullName evidence="6">Cullin family profile domain-containing protein</fullName>
    </recommendedName>
</protein>
<evidence type="ECO:0000256" key="5">
    <source>
        <dbReference type="RuleBase" id="RU003829"/>
    </source>
</evidence>
<dbReference type="InterPro" id="IPR045093">
    <property type="entry name" value="Cullin"/>
</dbReference>
<dbReference type="Pfam" id="PF00888">
    <property type="entry name" value="Cullin"/>
    <property type="match status" value="1"/>
</dbReference>
<accession>A0A820DBV3</accession>
<proteinExistence type="inferred from homology"/>
<dbReference type="InterPro" id="IPR001373">
    <property type="entry name" value="Cullin_N"/>
</dbReference>
<feature type="non-terminal residue" evidence="7">
    <location>
        <position position="1"/>
    </location>
</feature>
<dbReference type="PANTHER" id="PTHR11932">
    <property type="entry name" value="CULLIN"/>
    <property type="match status" value="1"/>
</dbReference>